<accession>A0ABQ8HEF4</accession>
<proteinExistence type="predicted"/>
<gene>
    <name evidence="3" type="ORF">JRO89_XS11G0014200</name>
</gene>
<reference evidence="3 4" key="1">
    <citation type="submission" date="2021-02" db="EMBL/GenBank/DDBJ databases">
        <title>Plant Genome Project.</title>
        <authorList>
            <person name="Zhang R.-G."/>
        </authorList>
    </citation>
    <scope>NUCLEOTIDE SEQUENCE [LARGE SCALE GENOMIC DNA]</scope>
    <source>
        <tissue evidence="3">Leaves</tissue>
    </source>
</reference>
<protein>
    <recommendedName>
        <fullName evidence="2">USP8 dimerisation domain-containing protein</fullName>
    </recommendedName>
</protein>
<dbReference type="Gene3D" id="1.20.58.80">
    <property type="entry name" value="Phosphotransferase system, lactose/cellobiose-type IIA subunit"/>
    <property type="match status" value="1"/>
</dbReference>
<dbReference type="PANTHER" id="PTHR12947">
    <property type="entry name" value="AMSH-LIKE PROTEASE"/>
    <property type="match status" value="1"/>
</dbReference>
<dbReference type="PANTHER" id="PTHR12947:SF19">
    <property type="entry name" value="AMSH-LIKE UBIQUITIN THIOESTERASE 1"/>
    <property type="match status" value="1"/>
</dbReference>
<dbReference type="Proteomes" id="UP000827721">
    <property type="component" value="Unassembled WGS sequence"/>
</dbReference>
<dbReference type="EMBL" id="JAFEMO010000011">
    <property type="protein sequence ID" value="KAH7556937.1"/>
    <property type="molecule type" value="Genomic_DNA"/>
</dbReference>
<dbReference type="InterPro" id="IPR015063">
    <property type="entry name" value="USP8_dimer"/>
</dbReference>
<evidence type="ECO:0000259" key="2">
    <source>
        <dbReference type="Pfam" id="PF08969"/>
    </source>
</evidence>
<keyword evidence="1" id="KW-0175">Coiled coil</keyword>
<evidence type="ECO:0000313" key="4">
    <source>
        <dbReference type="Proteomes" id="UP000827721"/>
    </source>
</evidence>
<keyword evidence="4" id="KW-1185">Reference proteome</keyword>
<evidence type="ECO:0000256" key="1">
    <source>
        <dbReference type="SAM" id="Coils"/>
    </source>
</evidence>
<organism evidence="3 4">
    <name type="scientific">Xanthoceras sorbifolium</name>
    <dbReference type="NCBI Taxonomy" id="99658"/>
    <lineage>
        <taxon>Eukaryota</taxon>
        <taxon>Viridiplantae</taxon>
        <taxon>Streptophyta</taxon>
        <taxon>Embryophyta</taxon>
        <taxon>Tracheophyta</taxon>
        <taxon>Spermatophyta</taxon>
        <taxon>Magnoliopsida</taxon>
        <taxon>eudicotyledons</taxon>
        <taxon>Gunneridae</taxon>
        <taxon>Pentapetalae</taxon>
        <taxon>rosids</taxon>
        <taxon>malvids</taxon>
        <taxon>Sapindales</taxon>
        <taxon>Sapindaceae</taxon>
        <taxon>Xanthoceroideae</taxon>
        <taxon>Xanthoceras</taxon>
    </lineage>
</organism>
<sequence>MSSSSKTINIPAIVRRLDVDNRIPLRFYYRIADDALKQAGIYRAEKNIIDLYVMLLRFSSLVSETIPHHRDYRASLQSNRVDLKKKLLNALNELEELKPAMQQEIGELNRKNSCQINGGGNTAQNVTTVIEELGAGTRETTDAVGPSQNGSIFVILTDPEVLDCFICFDPLTIPVFQHKVESLWFVGPVIVGDLRVMV</sequence>
<feature type="domain" description="USP8 dimerisation" evidence="2">
    <location>
        <begin position="15"/>
        <end position="102"/>
    </location>
</feature>
<evidence type="ECO:0000313" key="3">
    <source>
        <dbReference type="EMBL" id="KAH7556937.1"/>
    </source>
</evidence>
<comment type="caution">
    <text evidence="3">The sequence shown here is derived from an EMBL/GenBank/DDBJ whole genome shotgun (WGS) entry which is preliminary data.</text>
</comment>
<dbReference type="Pfam" id="PF08969">
    <property type="entry name" value="USP8_dimer"/>
    <property type="match status" value="1"/>
</dbReference>
<feature type="coiled-coil region" evidence="1">
    <location>
        <begin position="73"/>
        <end position="111"/>
    </location>
</feature>
<name>A0ABQ8HEF4_9ROSI</name>